<dbReference type="EMBL" id="MCFA01000036">
    <property type="protein sequence ID" value="ORY13998.1"/>
    <property type="molecule type" value="Genomic_DNA"/>
</dbReference>
<dbReference type="Gene3D" id="1.10.1520.10">
    <property type="entry name" value="Ribonuclease III domain"/>
    <property type="match status" value="1"/>
</dbReference>
<dbReference type="InterPro" id="IPR036389">
    <property type="entry name" value="RNase_III_sf"/>
</dbReference>
<protein>
    <recommendedName>
        <fullName evidence="1">RNase III domain-containing protein</fullName>
    </recommendedName>
</protein>
<dbReference type="SUPFAM" id="SSF69065">
    <property type="entry name" value="RNase III domain-like"/>
    <property type="match status" value="1"/>
</dbReference>
<dbReference type="PROSITE" id="PS50142">
    <property type="entry name" value="RNASE_3_2"/>
    <property type="match status" value="1"/>
</dbReference>
<feature type="domain" description="RNase III" evidence="1">
    <location>
        <begin position="19"/>
        <end position="77"/>
    </location>
</feature>
<comment type="caution">
    <text evidence="2">The sequence shown here is derived from an EMBL/GenBank/DDBJ whole genome shotgun (WGS) entry which is preliminary data.</text>
</comment>
<evidence type="ECO:0000259" key="1">
    <source>
        <dbReference type="PROSITE" id="PS50142"/>
    </source>
</evidence>
<sequence length="99" mass="10509">MGVALCKKWWHRGAPRIRGNFAEMEKDLLSNRALAAKGRALGIDKCLLTNPGLTTVSDMMVADAIEAVAGAVYLDGGDKAVKNVMKGLGLDKHACLNKG</sequence>
<dbReference type="GO" id="GO:0004525">
    <property type="term" value="F:ribonuclease III activity"/>
    <property type="evidence" value="ECO:0007669"/>
    <property type="project" value="InterPro"/>
</dbReference>
<dbReference type="Pfam" id="PF00636">
    <property type="entry name" value="Ribonuclease_3"/>
    <property type="match status" value="1"/>
</dbReference>
<dbReference type="OrthoDB" id="67027at2759"/>
<evidence type="ECO:0000313" key="3">
    <source>
        <dbReference type="Proteomes" id="UP000193144"/>
    </source>
</evidence>
<dbReference type="AlphaFoldDB" id="A0A1Y1ZUU3"/>
<dbReference type="STRING" id="1231657.A0A1Y1ZUU3"/>
<dbReference type="InterPro" id="IPR000999">
    <property type="entry name" value="RNase_III_dom"/>
</dbReference>
<reference evidence="2 3" key="1">
    <citation type="submission" date="2016-07" db="EMBL/GenBank/DDBJ databases">
        <title>Pervasive Adenine N6-methylation of Active Genes in Fungi.</title>
        <authorList>
            <consortium name="DOE Joint Genome Institute"/>
            <person name="Mondo S.J."/>
            <person name="Dannebaum R.O."/>
            <person name="Kuo R.C."/>
            <person name="Labutti K."/>
            <person name="Haridas S."/>
            <person name="Kuo A."/>
            <person name="Salamov A."/>
            <person name="Ahrendt S.R."/>
            <person name="Lipzen A."/>
            <person name="Sullivan W."/>
            <person name="Andreopoulos W.B."/>
            <person name="Clum A."/>
            <person name="Lindquist E."/>
            <person name="Daum C."/>
            <person name="Ramamoorthy G.K."/>
            <person name="Gryganskyi A."/>
            <person name="Culley D."/>
            <person name="Magnuson J.K."/>
            <person name="James T.Y."/>
            <person name="O'Malley M.A."/>
            <person name="Stajich J.E."/>
            <person name="Spatafora J.W."/>
            <person name="Visel A."/>
            <person name="Grigoriev I.V."/>
        </authorList>
    </citation>
    <scope>NUCLEOTIDE SEQUENCE [LARGE SCALE GENOMIC DNA]</scope>
    <source>
        <strain evidence="2 3">CBS 115471</strain>
    </source>
</reference>
<evidence type="ECO:0000313" key="2">
    <source>
        <dbReference type="EMBL" id="ORY13998.1"/>
    </source>
</evidence>
<dbReference type="Proteomes" id="UP000193144">
    <property type="component" value="Unassembled WGS sequence"/>
</dbReference>
<gene>
    <name evidence="2" type="ORF">BCR34DRAFT_599420</name>
</gene>
<dbReference type="GO" id="GO:0006396">
    <property type="term" value="P:RNA processing"/>
    <property type="evidence" value="ECO:0007669"/>
    <property type="project" value="InterPro"/>
</dbReference>
<name>A0A1Y1ZUU3_9PLEO</name>
<proteinExistence type="predicted"/>
<accession>A0A1Y1ZUU3</accession>
<keyword evidence="3" id="KW-1185">Reference proteome</keyword>
<organism evidence="2 3">
    <name type="scientific">Clohesyomyces aquaticus</name>
    <dbReference type="NCBI Taxonomy" id="1231657"/>
    <lineage>
        <taxon>Eukaryota</taxon>
        <taxon>Fungi</taxon>
        <taxon>Dikarya</taxon>
        <taxon>Ascomycota</taxon>
        <taxon>Pezizomycotina</taxon>
        <taxon>Dothideomycetes</taxon>
        <taxon>Pleosporomycetidae</taxon>
        <taxon>Pleosporales</taxon>
        <taxon>Lindgomycetaceae</taxon>
        <taxon>Clohesyomyces</taxon>
    </lineage>
</organism>
<dbReference type="CDD" id="cd00593">
    <property type="entry name" value="RIBOc"/>
    <property type="match status" value="1"/>
</dbReference>